<dbReference type="InterPro" id="IPR024478">
    <property type="entry name" value="HlyB_4HB_MCP"/>
</dbReference>
<gene>
    <name evidence="3" type="ORF">ASU33_16325</name>
</gene>
<name>A0A9X0L633_SOLP1</name>
<keyword evidence="4" id="KW-1185">Reference proteome</keyword>
<feature type="transmembrane region" description="Helical" evidence="1">
    <location>
        <begin position="186"/>
        <end position="208"/>
    </location>
</feature>
<keyword evidence="1" id="KW-0472">Membrane</keyword>
<evidence type="ECO:0000259" key="2">
    <source>
        <dbReference type="Pfam" id="PF12729"/>
    </source>
</evidence>
<comment type="caution">
    <text evidence="3">The sequence shown here is derived from an EMBL/GenBank/DDBJ whole genome shotgun (WGS) entry which is preliminary data.</text>
</comment>
<feature type="domain" description="Chemotaxis methyl-accepting receptor HlyB-like 4HB MCP" evidence="2">
    <location>
        <begin position="12"/>
        <end position="179"/>
    </location>
</feature>
<reference evidence="3 4" key="1">
    <citation type="submission" date="2015-11" db="EMBL/GenBank/DDBJ databases">
        <title>Solirubrum puertoriconensis gen. nov. an environmental bacteria isolated in Puerto Rico.</title>
        <authorList>
            <person name="Cuebas-Irizarry M.F."/>
            <person name="Montalvo-Rodriguez R."/>
        </authorList>
    </citation>
    <scope>NUCLEOTIDE SEQUENCE [LARGE SCALE GENOMIC DNA]</scope>
    <source>
        <strain evidence="3 4">MC1A</strain>
    </source>
</reference>
<dbReference type="Proteomes" id="UP000054223">
    <property type="component" value="Unassembled WGS sequence"/>
</dbReference>
<dbReference type="AlphaFoldDB" id="A0A9X0L633"/>
<accession>A0A9X0L633</accession>
<protein>
    <recommendedName>
        <fullName evidence="2">Chemotaxis methyl-accepting receptor HlyB-like 4HB MCP domain-containing protein</fullName>
    </recommendedName>
</protein>
<dbReference type="OrthoDB" id="1438991at2"/>
<sequence length="224" mass="25292">MSPLYRIHHKAKPAFLFFVVLLVVLGSSVIEKRLMHDATTSATSLYNDRLLPATGLFQLNDLMYAKQQLLASYLGHPTAEQQRYAAIQLAGRNVKIDSLVSRYEQTYLVVEENRVLQEFKRNLHRYNAHEKHLLAAANSPSVAEVQQLAREFNTIHTELAKLSQIQLEVGQELSESSATTESNATLLSNLQIAILVVFALAIQQVLLLDRHPLVPRSLKNFHLN</sequence>
<evidence type="ECO:0000313" key="4">
    <source>
        <dbReference type="Proteomes" id="UP000054223"/>
    </source>
</evidence>
<keyword evidence="1" id="KW-1133">Transmembrane helix</keyword>
<dbReference type="EMBL" id="LNAL01000003">
    <property type="protein sequence ID" value="KUG09305.1"/>
    <property type="molecule type" value="Genomic_DNA"/>
</dbReference>
<evidence type="ECO:0000256" key="1">
    <source>
        <dbReference type="SAM" id="Phobius"/>
    </source>
</evidence>
<organism evidence="3 4">
    <name type="scientific">Solirubrum puertoriconensis</name>
    <dbReference type="NCBI Taxonomy" id="1751427"/>
    <lineage>
        <taxon>Bacteria</taxon>
        <taxon>Pseudomonadati</taxon>
        <taxon>Bacteroidota</taxon>
        <taxon>Cytophagia</taxon>
        <taxon>Cytophagales</taxon>
    </lineage>
</organism>
<dbReference type="Pfam" id="PF12729">
    <property type="entry name" value="4HB_MCP_1"/>
    <property type="match status" value="1"/>
</dbReference>
<evidence type="ECO:0000313" key="3">
    <source>
        <dbReference type="EMBL" id="KUG09305.1"/>
    </source>
</evidence>
<proteinExistence type="predicted"/>
<keyword evidence="1" id="KW-0812">Transmembrane</keyword>
<dbReference type="RefSeq" id="WP_059067124.1">
    <property type="nucleotide sequence ID" value="NZ_LNAL01000003.1"/>
</dbReference>